<protein>
    <recommendedName>
        <fullName evidence="1">HTH marR-type domain-containing protein</fullName>
    </recommendedName>
</protein>
<dbReference type="Gene3D" id="1.10.10.10">
    <property type="entry name" value="Winged helix-like DNA-binding domain superfamily/Winged helix DNA-binding domain"/>
    <property type="match status" value="1"/>
</dbReference>
<reference evidence="2" key="2">
    <citation type="submission" date="2020-09" db="EMBL/GenBank/DDBJ databases">
        <authorList>
            <person name="Sun Q."/>
            <person name="Zhou Y."/>
        </authorList>
    </citation>
    <scope>NUCLEOTIDE SEQUENCE</scope>
    <source>
        <strain evidence="2">CGMCC 1.15448</strain>
    </source>
</reference>
<dbReference type="GO" id="GO:0003700">
    <property type="term" value="F:DNA-binding transcription factor activity"/>
    <property type="evidence" value="ECO:0007669"/>
    <property type="project" value="InterPro"/>
</dbReference>
<dbReference type="InterPro" id="IPR036390">
    <property type="entry name" value="WH_DNA-bd_sf"/>
</dbReference>
<dbReference type="InterPro" id="IPR036388">
    <property type="entry name" value="WH-like_DNA-bd_sf"/>
</dbReference>
<organism evidence="2 3">
    <name type="scientific">Puia dinghuensis</name>
    <dbReference type="NCBI Taxonomy" id="1792502"/>
    <lineage>
        <taxon>Bacteria</taxon>
        <taxon>Pseudomonadati</taxon>
        <taxon>Bacteroidota</taxon>
        <taxon>Chitinophagia</taxon>
        <taxon>Chitinophagales</taxon>
        <taxon>Chitinophagaceae</taxon>
        <taxon>Puia</taxon>
    </lineage>
</organism>
<evidence type="ECO:0000313" key="2">
    <source>
        <dbReference type="EMBL" id="GGB00675.1"/>
    </source>
</evidence>
<dbReference type="AlphaFoldDB" id="A0A8J2UD22"/>
<reference evidence="2" key="1">
    <citation type="journal article" date="2014" name="Int. J. Syst. Evol. Microbiol.">
        <title>Complete genome sequence of Corynebacterium casei LMG S-19264T (=DSM 44701T), isolated from a smear-ripened cheese.</title>
        <authorList>
            <consortium name="US DOE Joint Genome Institute (JGI-PGF)"/>
            <person name="Walter F."/>
            <person name="Albersmeier A."/>
            <person name="Kalinowski J."/>
            <person name="Ruckert C."/>
        </authorList>
    </citation>
    <scope>NUCLEOTIDE SEQUENCE</scope>
    <source>
        <strain evidence="2">CGMCC 1.15448</strain>
    </source>
</reference>
<dbReference type="InterPro" id="IPR000835">
    <property type="entry name" value="HTH_MarR-typ"/>
</dbReference>
<dbReference type="PANTHER" id="PTHR33164:SF99">
    <property type="entry name" value="MARR FAMILY REGULATORY PROTEIN"/>
    <property type="match status" value="1"/>
</dbReference>
<dbReference type="SUPFAM" id="SSF46785">
    <property type="entry name" value="Winged helix' DNA-binding domain"/>
    <property type="match status" value="1"/>
</dbReference>
<dbReference type="PANTHER" id="PTHR33164">
    <property type="entry name" value="TRANSCRIPTIONAL REGULATOR, MARR FAMILY"/>
    <property type="match status" value="1"/>
</dbReference>
<sequence length="134" mass="14885">MLMNLTRAQAVVSRRLDRLSMHGIGFTDFVILYLLSQATGERMRRIDLAEKIGITASGVTRILIPMEKTGLVNRESTERDARVSFVVLTEAGRRIFEEAKTTANLIAKEIIPVGKIKNLQTLSELLDELAGPGF</sequence>
<gene>
    <name evidence="2" type="ORF">GCM10011511_24940</name>
</gene>
<dbReference type="Proteomes" id="UP000607559">
    <property type="component" value="Unassembled WGS sequence"/>
</dbReference>
<feature type="domain" description="HTH marR-type" evidence="1">
    <location>
        <begin position="1"/>
        <end position="131"/>
    </location>
</feature>
<name>A0A8J2UD22_9BACT</name>
<keyword evidence="3" id="KW-1185">Reference proteome</keyword>
<proteinExistence type="predicted"/>
<dbReference type="Pfam" id="PF01047">
    <property type="entry name" value="MarR"/>
    <property type="match status" value="1"/>
</dbReference>
<dbReference type="PRINTS" id="PR00598">
    <property type="entry name" value="HTHMARR"/>
</dbReference>
<accession>A0A8J2UD22</accession>
<evidence type="ECO:0000313" key="3">
    <source>
        <dbReference type="Proteomes" id="UP000607559"/>
    </source>
</evidence>
<evidence type="ECO:0000259" key="1">
    <source>
        <dbReference type="PROSITE" id="PS50995"/>
    </source>
</evidence>
<dbReference type="SMART" id="SM00347">
    <property type="entry name" value="HTH_MARR"/>
    <property type="match status" value="1"/>
</dbReference>
<dbReference type="EMBL" id="BMJC01000002">
    <property type="protein sequence ID" value="GGB00675.1"/>
    <property type="molecule type" value="Genomic_DNA"/>
</dbReference>
<dbReference type="InterPro" id="IPR039422">
    <property type="entry name" value="MarR/SlyA-like"/>
</dbReference>
<dbReference type="GO" id="GO:0006950">
    <property type="term" value="P:response to stress"/>
    <property type="evidence" value="ECO:0007669"/>
    <property type="project" value="TreeGrafter"/>
</dbReference>
<comment type="caution">
    <text evidence="2">The sequence shown here is derived from an EMBL/GenBank/DDBJ whole genome shotgun (WGS) entry which is preliminary data.</text>
</comment>
<dbReference type="PROSITE" id="PS50995">
    <property type="entry name" value="HTH_MARR_2"/>
    <property type="match status" value="1"/>
</dbReference>